<evidence type="ECO:0000313" key="1">
    <source>
        <dbReference type="EMBL" id="OGC48891.1"/>
    </source>
</evidence>
<proteinExistence type="predicted"/>
<evidence type="ECO:0000313" key="2">
    <source>
        <dbReference type="Proteomes" id="UP000177371"/>
    </source>
</evidence>
<reference evidence="1 2" key="1">
    <citation type="journal article" date="2016" name="Nat. Commun.">
        <title>Thousands of microbial genomes shed light on interconnected biogeochemical processes in an aquifer system.</title>
        <authorList>
            <person name="Anantharaman K."/>
            <person name="Brown C.T."/>
            <person name="Hug L.A."/>
            <person name="Sharon I."/>
            <person name="Castelle C.J."/>
            <person name="Probst A.J."/>
            <person name="Thomas B.C."/>
            <person name="Singh A."/>
            <person name="Wilkins M.J."/>
            <person name="Karaoz U."/>
            <person name="Brodie E.L."/>
            <person name="Williams K.H."/>
            <person name="Hubbard S.S."/>
            <person name="Banfield J.F."/>
        </authorList>
    </citation>
    <scope>NUCLEOTIDE SEQUENCE [LARGE SCALE GENOMIC DNA]</scope>
</reference>
<gene>
    <name evidence="1" type="ORF">A2W32_00390</name>
</gene>
<dbReference type="EMBL" id="MEUT01000059">
    <property type="protein sequence ID" value="OGC48891.1"/>
    <property type="molecule type" value="Genomic_DNA"/>
</dbReference>
<comment type="caution">
    <text evidence="1">The sequence shown here is derived from an EMBL/GenBank/DDBJ whole genome shotgun (WGS) entry which is preliminary data.</text>
</comment>
<dbReference type="AlphaFoldDB" id="A0A1F4UVB0"/>
<protein>
    <submittedName>
        <fullName evidence="1">Uncharacterized protein</fullName>
    </submittedName>
</protein>
<accession>A0A1F4UVB0</accession>
<name>A0A1F4UVB0_UNCKA</name>
<dbReference type="Proteomes" id="UP000177371">
    <property type="component" value="Unassembled WGS sequence"/>
</dbReference>
<organism evidence="1 2">
    <name type="scientific">candidate division WWE3 bacterium RBG_16_37_10</name>
    <dbReference type="NCBI Taxonomy" id="1802610"/>
    <lineage>
        <taxon>Bacteria</taxon>
        <taxon>Katanobacteria</taxon>
    </lineage>
</organism>
<sequence length="137" mass="14566">MSLGNQVFDLLKGEAGVVYEARVPKLVPQLFIVTTPTSQRWCSDKLVAVSAPREGSDVVCAIRKPPLVGAAVRISRFSSARKPGEPKLGITLVSLVPPQTRQTGRPPAFESAACGKGAPGEDRLDVCLSEHCVNNIS</sequence>